<reference evidence="2 3" key="1">
    <citation type="submission" date="2023-02" db="EMBL/GenBank/DDBJ databases">
        <title>Genome Sequence of L. cardiaca H63T.</title>
        <authorList>
            <person name="Lopez A.E."/>
            <person name="Cianciotto N.P."/>
        </authorList>
    </citation>
    <scope>NUCLEOTIDE SEQUENCE [LARGE SCALE GENOMIC DNA]</scope>
    <source>
        <strain evidence="2 3">H63</strain>
    </source>
</reference>
<evidence type="ECO:0008006" key="4">
    <source>
        <dbReference type="Google" id="ProtNLM"/>
    </source>
</evidence>
<name>A0ABY8AR68_9GAMM</name>
<organism evidence="2 3">
    <name type="scientific">Legionella cardiaca</name>
    <dbReference type="NCBI Taxonomy" id="1071983"/>
    <lineage>
        <taxon>Bacteria</taxon>
        <taxon>Pseudomonadati</taxon>
        <taxon>Pseudomonadota</taxon>
        <taxon>Gammaproteobacteria</taxon>
        <taxon>Legionellales</taxon>
        <taxon>Legionellaceae</taxon>
        <taxon>Legionella</taxon>
    </lineage>
</organism>
<keyword evidence="3" id="KW-1185">Reference proteome</keyword>
<evidence type="ECO:0000313" key="3">
    <source>
        <dbReference type="Proteomes" id="UP001222087"/>
    </source>
</evidence>
<protein>
    <recommendedName>
        <fullName evidence="4">RasGEF domain protein</fullName>
    </recommendedName>
</protein>
<evidence type="ECO:0000313" key="2">
    <source>
        <dbReference type="EMBL" id="WED42271.1"/>
    </source>
</evidence>
<sequence length="441" mass="51737">MKRAIDLQQMKQLQTKHNNVTKQIKKEYQHLLQEFKKVVNTPPSIHELDKNPEQKQAMLYEKVALEKKDKDQLSITDKNRLAYLEELFKNYQLDKLREDNRRANKIEKLVLRFGDKVLNKWTLLQRELKEADIELTALPDFVKKEDLELIYRVAPAFSEKLVISNLWLQRLIGEKTPLESRSEFKERIQAFRKVIAEHPECEILLPALDKFEKDILKDFNTYTQELNLSTKLLKSLQTIANAANDNFQIAAQNVFGQLESIGLRQIDREEKRFKTEDTTYKSKTNQRDQRNVLLAHMNKFQQFLPLQEKLQFLDRVLKSQQPADFTGQDAEMLKEQREEDRETFAPLFKNKKFIKKLSELYTSLENVEASRVKYLEVEKKAARPSGKRPLEADSTNYSEVPCIKRKVVAKRANIHTFFSEETGKESEQGAKMTVETPKSSL</sequence>
<gene>
    <name evidence="2" type="ORF">PXX05_10065</name>
</gene>
<dbReference type="Proteomes" id="UP001222087">
    <property type="component" value="Chromosome"/>
</dbReference>
<proteinExistence type="predicted"/>
<feature type="region of interest" description="Disordered" evidence="1">
    <location>
        <begin position="420"/>
        <end position="441"/>
    </location>
</feature>
<dbReference type="RefSeq" id="WP_275088096.1">
    <property type="nucleotide sequence ID" value="NZ_CP119078.1"/>
</dbReference>
<evidence type="ECO:0000256" key="1">
    <source>
        <dbReference type="SAM" id="MobiDB-lite"/>
    </source>
</evidence>
<dbReference type="EMBL" id="CP119078">
    <property type="protein sequence ID" value="WED42271.1"/>
    <property type="molecule type" value="Genomic_DNA"/>
</dbReference>
<accession>A0ABY8AR68</accession>